<dbReference type="NCBIfam" id="TIGR03647">
    <property type="entry name" value="Na_symport_sm"/>
    <property type="match status" value="1"/>
</dbReference>
<evidence type="ECO:0000259" key="3">
    <source>
        <dbReference type="Pfam" id="PF13937"/>
    </source>
</evidence>
<dbReference type="InterPro" id="IPR019886">
    <property type="entry name" value="Na_symporter_ssu"/>
</dbReference>
<dbReference type="Proteomes" id="UP001156664">
    <property type="component" value="Unassembled WGS sequence"/>
</dbReference>
<evidence type="ECO:0000313" key="5">
    <source>
        <dbReference type="Proteomes" id="UP001156664"/>
    </source>
</evidence>
<feature type="compositionally biased region" description="Basic and acidic residues" evidence="1">
    <location>
        <begin position="71"/>
        <end position="82"/>
    </location>
</feature>
<reference evidence="5" key="1">
    <citation type="journal article" date="2019" name="Int. J. Syst. Evol. Microbiol.">
        <title>The Global Catalogue of Microorganisms (GCM) 10K type strain sequencing project: providing services to taxonomists for standard genome sequencing and annotation.</title>
        <authorList>
            <consortium name="The Broad Institute Genomics Platform"/>
            <consortium name="The Broad Institute Genome Sequencing Center for Infectious Disease"/>
            <person name="Wu L."/>
            <person name="Ma J."/>
        </authorList>
    </citation>
    <scope>NUCLEOTIDE SEQUENCE [LARGE SCALE GENOMIC DNA]</scope>
    <source>
        <strain evidence="5">NBRC 105857</strain>
    </source>
</reference>
<feature type="transmembrane region" description="Helical" evidence="2">
    <location>
        <begin position="38"/>
        <end position="56"/>
    </location>
</feature>
<evidence type="ECO:0000256" key="2">
    <source>
        <dbReference type="SAM" id="Phobius"/>
    </source>
</evidence>
<gene>
    <name evidence="4" type="ORF">GCM10007875_05310</name>
</gene>
<organism evidence="4 5">
    <name type="scientific">Limnobacter litoralis</name>
    <dbReference type="NCBI Taxonomy" id="481366"/>
    <lineage>
        <taxon>Bacteria</taxon>
        <taxon>Pseudomonadati</taxon>
        <taxon>Pseudomonadota</taxon>
        <taxon>Betaproteobacteria</taxon>
        <taxon>Burkholderiales</taxon>
        <taxon>Burkholderiaceae</taxon>
        <taxon>Limnobacter</taxon>
    </lineage>
</organism>
<keyword evidence="2" id="KW-1133">Transmembrane helix</keyword>
<dbReference type="Pfam" id="PF13937">
    <property type="entry name" value="DUF4212"/>
    <property type="match status" value="1"/>
</dbReference>
<evidence type="ECO:0000256" key="1">
    <source>
        <dbReference type="SAM" id="MobiDB-lite"/>
    </source>
</evidence>
<keyword evidence="2" id="KW-0472">Membrane</keyword>
<keyword evidence="5" id="KW-1185">Reference proteome</keyword>
<feature type="region of interest" description="Disordered" evidence="1">
    <location>
        <begin position="66"/>
        <end position="89"/>
    </location>
</feature>
<proteinExistence type="predicted"/>
<accession>A0ABQ5YLK6</accession>
<feature type="domain" description="Sodium symporter small subunit" evidence="3">
    <location>
        <begin position="2"/>
        <end position="64"/>
    </location>
</feature>
<evidence type="ECO:0000313" key="4">
    <source>
        <dbReference type="EMBL" id="GLR25443.1"/>
    </source>
</evidence>
<comment type="caution">
    <text evidence="4">The sequence shown here is derived from an EMBL/GenBank/DDBJ whole genome shotgun (WGS) entry which is preliminary data.</text>
</comment>
<feature type="transmembrane region" description="Helical" evidence="2">
    <location>
        <begin position="7"/>
        <end position="26"/>
    </location>
</feature>
<protein>
    <recommendedName>
        <fullName evidence="3">Sodium symporter small subunit domain-containing protein</fullName>
    </recommendedName>
</protein>
<sequence length="89" mass="10003">MRRLTFRLLSIWIALILGVVLVPPFFKFTLFGVPLTYGLISSVLLLSFLLLVIVFARGMDQLESNNNNQKAVHEETHEDQSKGGEQSPS</sequence>
<dbReference type="EMBL" id="BSOJ01000006">
    <property type="protein sequence ID" value="GLR25443.1"/>
    <property type="molecule type" value="Genomic_DNA"/>
</dbReference>
<name>A0ABQ5YLK6_9BURK</name>
<keyword evidence="2" id="KW-0812">Transmembrane</keyword>